<reference evidence="3" key="1">
    <citation type="submission" date="2020-12" db="EMBL/GenBank/DDBJ databases">
        <title>Clostridium thailandense sp. nov., a novel acetogenic bacterium isolated from peat land soil in Thailand.</title>
        <authorList>
            <person name="Chaikitkaew S."/>
            <person name="Birkeland N.K."/>
        </authorList>
    </citation>
    <scope>NUCLEOTIDE SEQUENCE</scope>
    <source>
        <strain evidence="3">PL3</strain>
    </source>
</reference>
<proteinExistence type="predicted"/>
<feature type="chain" id="PRO_5039212438" evidence="2">
    <location>
        <begin position="23"/>
        <end position="291"/>
    </location>
</feature>
<accession>A0A949TKJ9</accession>
<name>A0A949TKJ9_9CLOT</name>
<dbReference type="RefSeq" id="WP_218321634.1">
    <property type="nucleotide sequence ID" value="NZ_JAEEGC010000089.1"/>
</dbReference>
<feature type="coiled-coil region" evidence="1">
    <location>
        <begin position="233"/>
        <end position="260"/>
    </location>
</feature>
<dbReference type="Pfam" id="PF06207">
    <property type="entry name" value="DUF1002"/>
    <property type="match status" value="1"/>
</dbReference>
<dbReference type="InterPro" id="IPR009343">
    <property type="entry name" value="DUF1002"/>
</dbReference>
<gene>
    <name evidence="3" type="ORF">I6U48_16875</name>
</gene>
<evidence type="ECO:0000256" key="1">
    <source>
        <dbReference type="SAM" id="Coils"/>
    </source>
</evidence>
<sequence>MKFKTIVSKLLVAAFAISTVIAVPLQRVHADAYKVVTLGADLTDAQKQDMLKYFGVNKNEANVLDVNRDEEIKYLANIASEKEIGTKSISCSYVEPTNSGGLNISTHNIYWVSDSMIKNALITAGIKNANVKAAAPFNVSGTAALTGILKGFENSSAGTKIDENKKKTANEELMVTGNLGEKIGQDKAAGLINEVKTEVVKDKPKSDEEVKKIVNDVVSGYKYKLSQDDIDKITNLMKNINSLNLNFNDLKDQLNSVKSHLQSVLQSDEAKGFFAKLWAAISSFFSNILSK</sequence>
<keyword evidence="4" id="KW-1185">Reference proteome</keyword>
<keyword evidence="2" id="KW-0732">Signal</keyword>
<dbReference type="AlphaFoldDB" id="A0A949TKJ9"/>
<comment type="caution">
    <text evidence="3">The sequence shown here is derived from an EMBL/GenBank/DDBJ whole genome shotgun (WGS) entry which is preliminary data.</text>
</comment>
<feature type="signal peptide" evidence="2">
    <location>
        <begin position="1"/>
        <end position="22"/>
    </location>
</feature>
<dbReference type="Proteomes" id="UP000694308">
    <property type="component" value="Unassembled WGS sequence"/>
</dbReference>
<dbReference type="EMBL" id="JAEEGC010000089">
    <property type="protein sequence ID" value="MBV7274569.1"/>
    <property type="molecule type" value="Genomic_DNA"/>
</dbReference>
<evidence type="ECO:0000256" key="2">
    <source>
        <dbReference type="SAM" id="SignalP"/>
    </source>
</evidence>
<organism evidence="3 4">
    <name type="scientific">Clostridium thailandense</name>
    <dbReference type="NCBI Taxonomy" id="2794346"/>
    <lineage>
        <taxon>Bacteria</taxon>
        <taxon>Bacillati</taxon>
        <taxon>Bacillota</taxon>
        <taxon>Clostridia</taxon>
        <taxon>Eubacteriales</taxon>
        <taxon>Clostridiaceae</taxon>
        <taxon>Clostridium</taxon>
    </lineage>
</organism>
<keyword evidence="1" id="KW-0175">Coiled coil</keyword>
<protein>
    <submittedName>
        <fullName evidence="3">DUF1002 domain-containing protein</fullName>
    </submittedName>
</protein>
<evidence type="ECO:0000313" key="4">
    <source>
        <dbReference type="Proteomes" id="UP000694308"/>
    </source>
</evidence>
<evidence type="ECO:0000313" key="3">
    <source>
        <dbReference type="EMBL" id="MBV7274569.1"/>
    </source>
</evidence>